<dbReference type="PROSITE" id="PS51645">
    <property type="entry name" value="PHR_CRY_ALPHA_BETA"/>
    <property type="match status" value="1"/>
</dbReference>
<feature type="compositionally biased region" description="Polar residues" evidence="7">
    <location>
        <begin position="552"/>
        <end position="562"/>
    </location>
</feature>
<evidence type="ECO:0000256" key="1">
    <source>
        <dbReference type="ARBA" id="ARBA00005862"/>
    </source>
</evidence>
<keyword evidence="8" id="KW-1133">Transmembrane helix</keyword>
<evidence type="ECO:0000259" key="10">
    <source>
        <dbReference type="PROSITE" id="PS51645"/>
    </source>
</evidence>
<name>A0A812XJH5_9DINO</name>
<dbReference type="InterPro" id="IPR006050">
    <property type="entry name" value="DNA_photolyase_N"/>
</dbReference>
<feature type="domain" description="PITH" evidence="9">
    <location>
        <begin position="1487"/>
        <end position="1659"/>
    </location>
</feature>
<organism evidence="11 12">
    <name type="scientific">Symbiodinium necroappetens</name>
    <dbReference type="NCBI Taxonomy" id="1628268"/>
    <lineage>
        <taxon>Eukaryota</taxon>
        <taxon>Sar</taxon>
        <taxon>Alveolata</taxon>
        <taxon>Dinophyceae</taxon>
        <taxon>Suessiales</taxon>
        <taxon>Symbiodiniaceae</taxon>
        <taxon>Symbiodinium</taxon>
    </lineage>
</organism>
<accession>A0A812XJH5</accession>
<feature type="transmembrane region" description="Helical" evidence="8">
    <location>
        <begin position="132"/>
        <end position="150"/>
    </location>
</feature>
<dbReference type="EMBL" id="CAJNJA010036931">
    <property type="protein sequence ID" value="CAE7726667.1"/>
    <property type="molecule type" value="Genomic_DNA"/>
</dbReference>
<dbReference type="PANTHER" id="PTHR11455:SF22">
    <property type="entry name" value="CRYPTOCHROME DASH"/>
    <property type="match status" value="1"/>
</dbReference>
<dbReference type="GO" id="GO:0003677">
    <property type="term" value="F:DNA binding"/>
    <property type="evidence" value="ECO:0007669"/>
    <property type="project" value="TreeGrafter"/>
</dbReference>
<feature type="domain" description="Photolyase/cryptochrome alpha/beta" evidence="10">
    <location>
        <begin position="900"/>
        <end position="1037"/>
    </location>
</feature>
<dbReference type="Gene3D" id="3.40.50.620">
    <property type="entry name" value="HUPs"/>
    <property type="match status" value="1"/>
</dbReference>
<feature type="region of interest" description="Disordered" evidence="7">
    <location>
        <begin position="744"/>
        <end position="765"/>
    </location>
</feature>
<dbReference type="InterPro" id="IPR014729">
    <property type="entry name" value="Rossmann-like_a/b/a_fold"/>
</dbReference>
<feature type="compositionally biased region" description="Basic residues" evidence="7">
    <location>
        <begin position="1486"/>
        <end position="1501"/>
    </location>
</feature>
<dbReference type="InterPro" id="IPR005101">
    <property type="entry name" value="Cryptochr/Photolyase_FAD-bd"/>
</dbReference>
<dbReference type="OrthoDB" id="435881at2759"/>
<evidence type="ECO:0000313" key="12">
    <source>
        <dbReference type="Proteomes" id="UP000601435"/>
    </source>
</evidence>
<dbReference type="Pfam" id="PF06201">
    <property type="entry name" value="PITH"/>
    <property type="match status" value="1"/>
</dbReference>
<dbReference type="Gene3D" id="1.25.40.80">
    <property type="match status" value="1"/>
</dbReference>
<dbReference type="Pfam" id="PF03441">
    <property type="entry name" value="FAD_binding_7"/>
    <property type="match status" value="1"/>
</dbReference>
<evidence type="ECO:0000256" key="5">
    <source>
        <dbReference type="PIRSR" id="PIRSR602081-2"/>
    </source>
</evidence>
<dbReference type="InterPro" id="IPR010400">
    <property type="entry name" value="PITH_dom"/>
</dbReference>
<comment type="similarity">
    <text evidence="1">Belongs to the DNA photolyase class-1 family.</text>
</comment>
<feature type="compositionally biased region" description="Polar residues" evidence="7">
    <location>
        <begin position="744"/>
        <end position="756"/>
    </location>
</feature>
<keyword evidence="6" id="KW-0175">Coiled coil</keyword>
<feature type="transmembrane region" description="Helical" evidence="8">
    <location>
        <begin position="494"/>
        <end position="519"/>
    </location>
</feature>
<dbReference type="GO" id="GO:0003904">
    <property type="term" value="F:deoxyribodipyrimidine photo-lyase activity"/>
    <property type="evidence" value="ECO:0007669"/>
    <property type="project" value="TreeGrafter"/>
</dbReference>
<feature type="transmembrane region" description="Helical" evidence="8">
    <location>
        <begin position="450"/>
        <end position="474"/>
    </location>
</feature>
<dbReference type="GO" id="GO:0000719">
    <property type="term" value="P:photoreactive repair"/>
    <property type="evidence" value="ECO:0007669"/>
    <property type="project" value="TreeGrafter"/>
</dbReference>
<feature type="region of interest" description="Disordered" evidence="7">
    <location>
        <begin position="528"/>
        <end position="575"/>
    </location>
</feature>
<comment type="cofactor">
    <cofactor evidence="4">
        <name>FAD</name>
        <dbReference type="ChEBI" id="CHEBI:57692"/>
    </cofactor>
    <text evidence="4">Binds 1 FAD per subunit.</text>
</comment>
<reference evidence="11" key="1">
    <citation type="submission" date="2021-02" db="EMBL/GenBank/DDBJ databases">
        <authorList>
            <person name="Dougan E. K."/>
            <person name="Rhodes N."/>
            <person name="Thang M."/>
            <person name="Chan C."/>
        </authorList>
    </citation>
    <scope>NUCLEOTIDE SEQUENCE</scope>
</reference>
<evidence type="ECO:0000259" key="9">
    <source>
        <dbReference type="PROSITE" id="PS51532"/>
    </source>
</evidence>
<dbReference type="InterPro" id="IPR036134">
    <property type="entry name" value="Crypto/Photolyase_FAD-like_sf"/>
</dbReference>
<dbReference type="InterPro" id="IPR037047">
    <property type="entry name" value="PITH_dom_sf"/>
</dbReference>
<evidence type="ECO:0000256" key="2">
    <source>
        <dbReference type="ARBA" id="ARBA00022630"/>
    </source>
</evidence>
<sequence length="1720" mass="189165">MKALPSAVPPGRHARMETFLACACNCFSSVGMLLFNKLAIEAFPLECSLVWLQLVFATVALLSLAWPSIHIGSFRDLCRWCLVVPFYCGMLMTSILALKSAPMSVIIVVRNASPLISLAIERFYPEPLRISAPMLFSILIMLSGAGMYVSQLPQQHLRGVGWVLLNSVVAVGDRLLQRLLLSKHQQPVDISKTGVILINNLCGLVPVGLLVWIHQEAAQVPRAYASLSSWGLLYVFLSCVIGLSLSYTGVWAQSLISATSFLVMVNANKFLIIVLEAFGLHAMALSPLQVAGASLTILSGVMYSMERQALEQEAENGTKEMNSGIHCSDPTDATQPSTSSHFEFTSKGADMPESLLVGVQFKVEGLDFIQLVADSAFLEQFKQVVKGALIAATARADRRAEDLVLQLSPGSVVVQARMAAVARGGESVAAAMTILADGMRHEASALQRDLIVRLAGIQGLSSVAYSAISVGPISVSLLAVEATPQPAHTVQDFIPLWAIVALSILTCFTMIVGLIAVYMQRRWAEERRKRSLGGSEGSDPVYMTRRVRSRVPGSTSPQTASESPEAPKKRSTSRLLMSKRAAGAMRKVRFSDAEMPEVQEYDPRELQLAAAESSQRNQKLEAKVAELEAALKNVQGTLCVAEDRLAEVSKERDQLSLSVSGAQSSTLLQQSHFARSSSGTRRSLGILGDCEESMGETAVERGEVVHKLEDLEAGSLDGFVRHQEVLDAESVRSDPRSEFSLWATETGSHQGGTSESAGLDQPDDDLQITRGCMFDAIRMREMPPASSGRSGSLKSLAQAGWPTVLADALHFTRLTSCECHQVPGTASAVFRSYEERLDDTRLVQTPEEDEELIIKVPFVSPAKDTALYLPSGQSRDLGASVATKAGDASVPAASRPSDGVNVVWHKWSDLRLLDHEPLWHAHAKPGPVLHVHLVELPLLSGQSRVGKVPRCSARRAEFWRQSVEDLAIRLEERGQQLVVEAVEDPSTFFAALCEQIPVSGVYAHREFCEEELETEAAVRRALSACGAELHTFWGALTVHHIDDLGFDARSRSEMPMYKGEFQRAAKRRPIREVLPIPTLRKPPENYRSRSDIEPAFASGLPQPPLEERQVFRWQGGETAGLEHLRNYIDSGQLASYRGATESFAHGEENPVNSGTRLSPWLAFGCLSARMVIKEAREYERRHGKTSSGKGIGKIGSTGTRLHTELLFRDFLRFSALAWGTSLFKIGGPFHVQGLEWSRDMELFRKWREGQTGFPFVDAGMRELAATGYISHLHRQCCAAFLVRDLRLDWRMGAEHFESCLLDHTPDANWGNWAYRILQRPCLVETRAKYPVEEHITTVEVVAWPAVHDARLEHTLRWCPELRKLPKDLAREPWLTDTVPEKRISIRPYKDSPLWFCAANRTNWDYEYFWLPGHAWTVKPGKSEAKLSDFHLGRDYPRPIVPPLNVELDLDILPVKFHSWGTEPAVCQHIWGGSKRPDGSTTEGKGKSHGKVGGKGSGKRSGKGQGSQGPSVSAATLGKRDGIKPTGKSKSAVHLSPGARGAGLRYEKTSGSDNITSITVIGGDGGSAPSSVKLYINREDLDFTSVGDIEPTQEVQLVEDFHGAIQFPLRAAKFLSVTNVSLYFPHSFGGERTRIHWIGLWGVGSEHKRQAVMTVYEAIGNAKDNDVKDDARDPGTLLPLECQQGLAGSWMRQLWSYVIYPIGCEEKRFLGFPGVYNPPPR</sequence>
<keyword evidence="12" id="KW-1185">Reference proteome</keyword>
<feature type="transmembrane region" description="Helical" evidence="8">
    <location>
        <begin position="48"/>
        <end position="65"/>
    </location>
</feature>
<evidence type="ECO:0000256" key="3">
    <source>
        <dbReference type="ARBA" id="ARBA00022827"/>
    </source>
</evidence>
<dbReference type="InterPro" id="IPR008979">
    <property type="entry name" value="Galactose-bd-like_sf"/>
</dbReference>
<dbReference type="SUPFAM" id="SSF48173">
    <property type="entry name" value="Cryptochrome/photolyase FAD-binding domain"/>
    <property type="match status" value="1"/>
</dbReference>
<feature type="coiled-coil region" evidence="6">
    <location>
        <begin position="610"/>
        <end position="637"/>
    </location>
</feature>
<dbReference type="Pfam" id="PF00875">
    <property type="entry name" value="DNA_photolyase"/>
    <property type="match status" value="1"/>
</dbReference>
<gene>
    <name evidence="11" type="primary">CRYD</name>
    <name evidence="11" type="ORF">SNEC2469_LOCUS20985</name>
</gene>
<feature type="site" description="Electron transfer via tryptophanyl radical" evidence="5">
    <location>
        <position position="1289"/>
    </location>
</feature>
<dbReference type="Gene3D" id="2.60.120.470">
    <property type="entry name" value="PITH domain"/>
    <property type="match status" value="1"/>
</dbReference>
<dbReference type="Proteomes" id="UP000601435">
    <property type="component" value="Unassembled WGS sequence"/>
</dbReference>
<feature type="region of interest" description="Disordered" evidence="7">
    <location>
        <begin position="1470"/>
        <end position="1547"/>
    </location>
</feature>
<feature type="site" description="Electron transfer via tryptophanyl radical" evidence="5">
    <location>
        <position position="1312"/>
    </location>
</feature>
<evidence type="ECO:0000256" key="8">
    <source>
        <dbReference type="SAM" id="Phobius"/>
    </source>
</evidence>
<keyword evidence="8" id="KW-0472">Membrane</keyword>
<dbReference type="Gene3D" id="1.10.579.10">
    <property type="entry name" value="DNA Cyclobutane Dipyrimidine Photolyase, subunit A, domain 3"/>
    <property type="match status" value="1"/>
</dbReference>
<dbReference type="SUPFAM" id="SSF49785">
    <property type="entry name" value="Galactose-binding domain-like"/>
    <property type="match status" value="1"/>
</dbReference>
<keyword evidence="2 4" id="KW-0285">Flavoprotein</keyword>
<feature type="binding site" evidence="4">
    <location>
        <position position="1136"/>
    </location>
    <ligand>
        <name>FAD</name>
        <dbReference type="ChEBI" id="CHEBI:57692"/>
    </ligand>
</feature>
<feature type="transmembrane region" description="Helical" evidence="8">
    <location>
        <begin position="18"/>
        <end position="36"/>
    </location>
</feature>
<feature type="transmembrane region" description="Helical" evidence="8">
    <location>
        <begin position="77"/>
        <end position="97"/>
    </location>
</feature>
<dbReference type="SUPFAM" id="SSF52425">
    <property type="entry name" value="Cryptochrome/photolyase, N-terminal domain"/>
    <property type="match status" value="1"/>
</dbReference>
<evidence type="ECO:0000256" key="6">
    <source>
        <dbReference type="SAM" id="Coils"/>
    </source>
</evidence>
<dbReference type="PRINTS" id="PR00147">
    <property type="entry name" value="DNAPHOTLYASE"/>
</dbReference>
<comment type="caution">
    <text evidence="11">The sequence shown here is derived from an EMBL/GenBank/DDBJ whole genome shotgun (WGS) entry which is preliminary data.</text>
</comment>
<keyword evidence="3 4" id="KW-0274">FAD</keyword>
<feature type="transmembrane region" description="Helical" evidence="8">
    <location>
        <begin position="196"/>
        <end position="215"/>
    </location>
</feature>
<evidence type="ECO:0000313" key="11">
    <source>
        <dbReference type="EMBL" id="CAE7726667.1"/>
    </source>
</evidence>
<dbReference type="InterPro" id="IPR036155">
    <property type="entry name" value="Crypto/Photolyase_N_sf"/>
</dbReference>
<dbReference type="PROSITE" id="PS51532">
    <property type="entry name" value="PITH"/>
    <property type="match status" value="1"/>
</dbReference>
<protein>
    <submittedName>
        <fullName evidence="11">CRYD protein</fullName>
    </submittedName>
</protein>
<dbReference type="InterPro" id="IPR002081">
    <property type="entry name" value="Cryptochrome/DNA_photolyase_1"/>
</dbReference>
<keyword evidence="8" id="KW-0812">Transmembrane</keyword>
<dbReference type="GO" id="GO:0005737">
    <property type="term" value="C:cytoplasm"/>
    <property type="evidence" value="ECO:0007669"/>
    <property type="project" value="UniProtKB-ARBA"/>
</dbReference>
<feature type="site" description="Electron transfer via tryptophanyl radical" evidence="5">
    <location>
        <position position="1236"/>
    </location>
</feature>
<feature type="transmembrane region" description="Helical" evidence="8">
    <location>
        <begin position="227"/>
        <end position="248"/>
    </location>
</feature>
<evidence type="ECO:0000256" key="4">
    <source>
        <dbReference type="PIRSR" id="PIRSR602081-1"/>
    </source>
</evidence>
<dbReference type="PANTHER" id="PTHR11455">
    <property type="entry name" value="CRYPTOCHROME"/>
    <property type="match status" value="1"/>
</dbReference>
<proteinExistence type="inferred from homology"/>
<dbReference type="GO" id="GO:0071949">
    <property type="term" value="F:FAD binding"/>
    <property type="evidence" value="ECO:0007669"/>
    <property type="project" value="TreeGrafter"/>
</dbReference>
<evidence type="ECO:0000256" key="7">
    <source>
        <dbReference type="SAM" id="MobiDB-lite"/>
    </source>
</evidence>